<reference evidence="1 2" key="1">
    <citation type="journal article" date="2018" name="Sci. Rep.">
        <title>Genomic signatures of local adaptation to the degree of environmental predictability in rotifers.</title>
        <authorList>
            <person name="Franch-Gras L."/>
            <person name="Hahn C."/>
            <person name="Garcia-Roger E.M."/>
            <person name="Carmona M.J."/>
            <person name="Serra M."/>
            <person name="Gomez A."/>
        </authorList>
    </citation>
    <scope>NUCLEOTIDE SEQUENCE [LARGE SCALE GENOMIC DNA]</scope>
    <source>
        <strain evidence="1">HYR1</strain>
    </source>
</reference>
<keyword evidence="2" id="KW-1185">Reference proteome</keyword>
<dbReference type="EMBL" id="REGN01007723">
    <property type="protein sequence ID" value="RNA05442.1"/>
    <property type="molecule type" value="Genomic_DNA"/>
</dbReference>
<accession>A0A3M7Q2L5</accession>
<organism evidence="1 2">
    <name type="scientific">Brachionus plicatilis</name>
    <name type="common">Marine rotifer</name>
    <name type="synonym">Brachionus muelleri</name>
    <dbReference type="NCBI Taxonomy" id="10195"/>
    <lineage>
        <taxon>Eukaryota</taxon>
        <taxon>Metazoa</taxon>
        <taxon>Spiralia</taxon>
        <taxon>Gnathifera</taxon>
        <taxon>Rotifera</taxon>
        <taxon>Eurotatoria</taxon>
        <taxon>Monogononta</taxon>
        <taxon>Pseudotrocha</taxon>
        <taxon>Ploima</taxon>
        <taxon>Brachionidae</taxon>
        <taxon>Brachionus</taxon>
    </lineage>
</organism>
<gene>
    <name evidence="1" type="ORF">BpHYR1_030618</name>
</gene>
<name>A0A3M7Q2L5_BRAPC</name>
<protein>
    <submittedName>
        <fullName evidence="1">Uncharacterized protein</fullName>
    </submittedName>
</protein>
<dbReference type="Proteomes" id="UP000276133">
    <property type="component" value="Unassembled WGS sequence"/>
</dbReference>
<comment type="caution">
    <text evidence="1">The sequence shown here is derived from an EMBL/GenBank/DDBJ whole genome shotgun (WGS) entry which is preliminary data.</text>
</comment>
<proteinExistence type="predicted"/>
<evidence type="ECO:0000313" key="2">
    <source>
        <dbReference type="Proteomes" id="UP000276133"/>
    </source>
</evidence>
<evidence type="ECO:0000313" key="1">
    <source>
        <dbReference type="EMBL" id="RNA05442.1"/>
    </source>
</evidence>
<sequence>MIMNFKLLKIYYKPRIANAFDFVRNEIITHIIFEYEESFLLNIKIRNLFNIIHSFNANYIKSETLFRIIKFFQLIFFYPYGYN</sequence>
<dbReference type="AlphaFoldDB" id="A0A3M7Q2L5"/>